<evidence type="ECO:0000256" key="1">
    <source>
        <dbReference type="ARBA" id="ARBA00009881"/>
    </source>
</evidence>
<evidence type="ECO:0000256" key="5">
    <source>
        <dbReference type="ARBA" id="ARBA00023033"/>
    </source>
</evidence>
<dbReference type="FunFam" id="3.20.20.70:FF:000210">
    <property type="entry name" value="2-nitropropane dioxygenase"/>
    <property type="match status" value="1"/>
</dbReference>
<evidence type="ECO:0000313" key="6">
    <source>
        <dbReference type="EMBL" id="TWH91443.1"/>
    </source>
</evidence>
<sequence length="313" mass="32670">MAIPDKLLTNLAIPAIAAPMFLASGPDLVVEVCRSGLIGTFPALNARTTGALANWLDEIAERLSDSPAPAAFGINQIVHKSNPRLDADLKVTVDHKVPLVITSLGAAKEVVDAVHSYGGVVFHDVINSRHAEKAATAGVDGLIAVAAGAGGHAGTLNPFALISEIRSFFDGTVILAGAITNGRQIAAARLMDADMGYVGTRFIATQEATVQTDYKEMLTQTGAADIVYTSGISGVNASFMRPSIIAAGMDPDDLPTDAKLDMGNEGRAWRDIWSAGHGVGSIRDIPTAAQLCARLIGEYRKAMAGAAHDPFTR</sequence>
<dbReference type="Gene3D" id="3.20.20.70">
    <property type="entry name" value="Aldolase class I"/>
    <property type="match status" value="1"/>
</dbReference>
<gene>
    <name evidence="6" type="ORF">IQ35_03257</name>
</gene>
<comment type="caution">
    <text evidence="6">The sequence shown here is derived from an EMBL/GenBank/DDBJ whole genome shotgun (WGS) entry which is preliminary data.</text>
</comment>
<evidence type="ECO:0000256" key="2">
    <source>
        <dbReference type="ARBA" id="ARBA00022630"/>
    </source>
</evidence>
<keyword evidence="7" id="KW-1185">Reference proteome</keyword>
<protein>
    <submittedName>
        <fullName evidence="6">Nitronate monooxygenase</fullName>
    </submittedName>
</protein>
<dbReference type="RefSeq" id="WP_145074941.1">
    <property type="nucleotide sequence ID" value="NZ_JACIIY010000036.1"/>
</dbReference>
<evidence type="ECO:0000313" key="7">
    <source>
        <dbReference type="Proteomes" id="UP000316624"/>
    </source>
</evidence>
<accession>A0A562K869</accession>
<keyword evidence="2" id="KW-0285">Flavoprotein</keyword>
<dbReference type="SUPFAM" id="SSF51412">
    <property type="entry name" value="Inosine monophosphate dehydrogenase (IMPDH)"/>
    <property type="match status" value="1"/>
</dbReference>
<dbReference type="InterPro" id="IPR013785">
    <property type="entry name" value="Aldolase_TIM"/>
</dbReference>
<dbReference type="PANTHER" id="PTHR42747">
    <property type="entry name" value="NITRONATE MONOOXYGENASE-RELATED"/>
    <property type="match status" value="1"/>
</dbReference>
<evidence type="ECO:0000256" key="4">
    <source>
        <dbReference type="ARBA" id="ARBA00023002"/>
    </source>
</evidence>
<keyword evidence="4" id="KW-0560">Oxidoreductase</keyword>
<dbReference type="GO" id="GO:0018580">
    <property type="term" value="F:nitronate monooxygenase activity"/>
    <property type="evidence" value="ECO:0007669"/>
    <property type="project" value="InterPro"/>
</dbReference>
<keyword evidence="5 6" id="KW-0503">Monooxygenase</keyword>
<dbReference type="CDD" id="cd04730">
    <property type="entry name" value="NPD_like"/>
    <property type="match status" value="1"/>
</dbReference>
<keyword evidence="3" id="KW-0288">FMN</keyword>
<organism evidence="6 7">
    <name type="scientific">Sphingobium wenxiniae (strain DSM 21828 / CGMCC 1.7748 / JZ-1)</name>
    <dbReference type="NCBI Taxonomy" id="595605"/>
    <lineage>
        <taxon>Bacteria</taxon>
        <taxon>Pseudomonadati</taxon>
        <taxon>Pseudomonadota</taxon>
        <taxon>Alphaproteobacteria</taxon>
        <taxon>Sphingomonadales</taxon>
        <taxon>Sphingomonadaceae</taxon>
        <taxon>Sphingobium</taxon>
    </lineage>
</organism>
<dbReference type="AlphaFoldDB" id="A0A562K869"/>
<dbReference type="Proteomes" id="UP000316624">
    <property type="component" value="Unassembled WGS sequence"/>
</dbReference>
<name>A0A562K869_SPHWJ</name>
<dbReference type="EMBL" id="VLKK01000016">
    <property type="protein sequence ID" value="TWH91443.1"/>
    <property type="molecule type" value="Genomic_DNA"/>
</dbReference>
<dbReference type="Pfam" id="PF03060">
    <property type="entry name" value="NMO"/>
    <property type="match status" value="1"/>
</dbReference>
<evidence type="ECO:0000256" key="3">
    <source>
        <dbReference type="ARBA" id="ARBA00022643"/>
    </source>
</evidence>
<dbReference type="PANTHER" id="PTHR42747:SF4">
    <property type="entry name" value="BLR1330 PROTEIN"/>
    <property type="match status" value="1"/>
</dbReference>
<reference evidence="6 7" key="1">
    <citation type="journal article" date="2015" name="Stand. Genomic Sci.">
        <title>Genomic Encyclopedia of Bacterial and Archaeal Type Strains, Phase III: the genomes of soil and plant-associated and newly described type strains.</title>
        <authorList>
            <person name="Whitman W.B."/>
            <person name="Woyke T."/>
            <person name="Klenk H.P."/>
            <person name="Zhou Y."/>
            <person name="Lilburn T.G."/>
            <person name="Beck B.J."/>
            <person name="De Vos P."/>
            <person name="Vandamme P."/>
            <person name="Eisen J.A."/>
            <person name="Garrity G."/>
            <person name="Hugenholtz P."/>
            <person name="Kyrpides N.C."/>
        </authorList>
    </citation>
    <scope>NUCLEOTIDE SEQUENCE [LARGE SCALE GENOMIC DNA]</scope>
    <source>
        <strain evidence="6 7">CGMCC 1.7748</strain>
    </source>
</reference>
<comment type="similarity">
    <text evidence="1">Belongs to the nitronate monooxygenase family. NMO class I subfamily.</text>
</comment>
<proteinExistence type="inferred from homology"/>
<dbReference type="InterPro" id="IPR004136">
    <property type="entry name" value="NMO"/>
</dbReference>